<sequence>MLVMDKPAVVIVPGAWHRPQHYQYVINGLKNLGYEAEGVDLPSFDSNPPHATWEKDAEEVRRVILKYLDAGKDVITLAHSFGGIAMSEAVKGLGKESREAKGLKGSVSRLVYMCAMALPKGQSYEGQMKPTTPEEEELDKQRKEMQEKYGAIHFKPDIPAACLGKFKFSAEQIRPEPPLVPGSSHPRQSRSAGNFRAAIPADALNAAAFSLLIKRQRRNKSKSNQVSAYEYDGHLLAENSSQTLGRTPESAFRTSKTSDDDFAAWLNFDIENYFANDSQLPATAEPTLLASEAQSDSQNDRSLSLSPNQSQPVKHVSYGTKFVPGSSPRSPIHLLNSKLDSRILNERLISIYDAILTSSATRFLDYDINLYATRIRYKIENSKPGSSDKPTPAGLTMLLGPDMESSTLSQQETVSLVASLNSSGQLQSSRSPSSRDHAHDEAHRMTIVGCAKFLDHLGDLYGNRISLSSKRKSDAALNAALRVFALQWLPSVGSEGEYWTSTNEVSIARFRGKQSARSSPCDLYTDAWYQARLAIQEAKSVRSFRVMFATLIFDGVAIPMSALDDSNKADIEHEFLNLGLQKLRELDELVQNYCTTLGPSSHYGALAEASLAVMRWSGYIRDTGAALTSTHHCQLPDLLCNEISFTPETRVPPAFFLYNTRECDRTIPDICRRIASEAFYIWRKIADVKNDLRLLHDNPQHLNPELLKSINSVVTVVGKLDENLRPFIERCRDIFWDLSLASRVSCVTLVLPWNAGVLILAEALNPFVDLGSHNLSQEIGQSIRTHEREAVSSVAQIIECVLALPIEEAFNFNLQHGLAPEAPITAYHLTPSVITTALGKAVVHSINLQFSSSPGLGRTDGDPDFSSDDGF</sequence>
<comment type="caution">
    <text evidence="3">The sequence shown here is derived from an EMBL/GenBank/DDBJ whole genome shotgun (WGS) entry which is preliminary data.</text>
</comment>
<feature type="region of interest" description="Disordered" evidence="1">
    <location>
        <begin position="381"/>
        <end position="401"/>
    </location>
</feature>
<dbReference type="InterPro" id="IPR052897">
    <property type="entry name" value="Sec-Metab_Biosynth_Hydrolase"/>
</dbReference>
<protein>
    <recommendedName>
        <fullName evidence="2">AB hydrolase-1 domain-containing protein</fullName>
    </recommendedName>
</protein>
<organism evidence="3 4">
    <name type="scientific">Aspergillus felis</name>
    <dbReference type="NCBI Taxonomy" id="1287682"/>
    <lineage>
        <taxon>Eukaryota</taxon>
        <taxon>Fungi</taxon>
        <taxon>Dikarya</taxon>
        <taxon>Ascomycota</taxon>
        <taxon>Pezizomycotina</taxon>
        <taxon>Eurotiomycetes</taxon>
        <taxon>Eurotiomycetidae</taxon>
        <taxon>Eurotiales</taxon>
        <taxon>Aspergillaceae</taxon>
        <taxon>Aspergillus</taxon>
        <taxon>Aspergillus subgen. Fumigati</taxon>
    </lineage>
</organism>
<gene>
    <name evidence="3" type="ORF">CNMCM7691_009989</name>
</gene>
<feature type="domain" description="AB hydrolase-1" evidence="2">
    <location>
        <begin position="9"/>
        <end position="122"/>
    </location>
</feature>
<dbReference type="PANTHER" id="PTHR37017">
    <property type="entry name" value="AB HYDROLASE-1 DOMAIN-CONTAINING PROTEIN-RELATED"/>
    <property type="match status" value="1"/>
</dbReference>
<proteinExistence type="predicted"/>
<dbReference type="AlphaFoldDB" id="A0A8H6QX79"/>
<evidence type="ECO:0000313" key="3">
    <source>
        <dbReference type="EMBL" id="KAF7180698.1"/>
    </source>
</evidence>
<name>A0A8H6QX79_9EURO</name>
<accession>A0A8H6QX79</accession>
<dbReference type="Gene3D" id="3.40.50.1820">
    <property type="entry name" value="alpha/beta hydrolase"/>
    <property type="match status" value="1"/>
</dbReference>
<reference evidence="3" key="1">
    <citation type="submission" date="2020-06" db="EMBL/GenBank/DDBJ databases">
        <title>Draft genome sequences of strains closely related to Aspergillus parafelis and Aspergillus hiratsukae.</title>
        <authorList>
            <person name="Dos Santos R.A.C."/>
            <person name="Rivero-Menendez O."/>
            <person name="Steenwyk J.L."/>
            <person name="Mead M.E."/>
            <person name="Goldman G.H."/>
            <person name="Alastruey-Izquierdo A."/>
            <person name="Rokas A."/>
        </authorList>
    </citation>
    <scope>NUCLEOTIDE SEQUENCE</scope>
    <source>
        <strain evidence="3">CNM-CM7691</strain>
    </source>
</reference>
<keyword evidence="4" id="KW-1185">Reference proteome</keyword>
<dbReference type="PANTHER" id="PTHR37017:SF11">
    <property type="entry name" value="ESTERASE_LIPASE_THIOESTERASE DOMAIN-CONTAINING PROTEIN"/>
    <property type="match status" value="1"/>
</dbReference>
<feature type="compositionally biased region" description="Polar residues" evidence="1">
    <location>
        <begin position="292"/>
        <end position="312"/>
    </location>
</feature>
<dbReference type="Proteomes" id="UP000641853">
    <property type="component" value="Unassembled WGS sequence"/>
</dbReference>
<dbReference type="SUPFAM" id="SSF53474">
    <property type="entry name" value="alpha/beta-Hydrolases"/>
    <property type="match status" value="1"/>
</dbReference>
<dbReference type="Pfam" id="PF12697">
    <property type="entry name" value="Abhydrolase_6"/>
    <property type="match status" value="1"/>
</dbReference>
<evidence type="ECO:0000259" key="2">
    <source>
        <dbReference type="Pfam" id="PF12697"/>
    </source>
</evidence>
<dbReference type="EMBL" id="JACBAG010001833">
    <property type="protein sequence ID" value="KAF7180698.1"/>
    <property type="molecule type" value="Genomic_DNA"/>
</dbReference>
<feature type="region of interest" description="Disordered" evidence="1">
    <location>
        <begin position="291"/>
        <end position="313"/>
    </location>
</feature>
<evidence type="ECO:0000313" key="4">
    <source>
        <dbReference type="Proteomes" id="UP000641853"/>
    </source>
</evidence>
<dbReference type="InterPro" id="IPR029058">
    <property type="entry name" value="AB_hydrolase_fold"/>
</dbReference>
<dbReference type="InterPro" id="IPR000073">
    <property type="entry name" value="AB_hydrolase_1"/>
</dbReference>
<evidence type="ECO:0000256" key="1">
    <source>
        <dbReference type="SAM" id="MobiDB-lite"/>
    </source>
</evidence>